<keyword evidence="3" id="KW-0732">Signal</keyword>
<comment type="caution">
    <text evidence="4">The sequence shown here is derived from an EMBL/GenBank/DDBJ whole genome shotgun (WGS) entry which is preliminary data.</text>
</comment>
<dbReference type="AlphaFoldDB" id="A0A2S7KMI1"/>
<dbReference type="Pfam" id="PF10614">
    <property type="entry name" value="CsgF"/>
    <property type="match status" value="1"/>
</dbReference>
<dbReference type="InterPro" id="IPR018893">
    <property type="entry name" value="T8SS_CsgF"/>
</dbReference>
<evidence type="ECO:0000256" key="2">
    <source>
        <dbReference type="ARBA" id="ARBA00014031"/>
    </source>
</evidence>
<reference evidence="4 5" key="1">
    <citation type="submission" date="2016-11" db="EMBL/GenBank/DDBJ databases">
        <title>Trade-off between light-utilization and light-protection in marine flavobacteria.</title>
        <authorList>
            <person name="Kumagai Y."/>
        </authorList>
    </citation>
    <scope>NUCLEOTIDE SEQUENCE [LARGE SCALE GENOMIC DNA]</scope>
    <source>
        <strain evidence="4 5">NBRC 107741</strain>
    </source>
</reference>
<evidence type="ECO:0000313" key="5">
    <source>
        <dbReference type="Proteomes" id="UP000239800"/>
    </source>
</evidence>
<comment type="function">
    <text evidence="1">May be involved in the biogenesis of curli organelles.</text>
</comment>
<organism evidence="4 5">
    <name type="scientific">Aureitalea marina</name>
    <dbReference type="NCBI Taxonomy" id="930804"/>
    <lineage>
        <taxon>Bacteria</taxon>
        <taxon>Pseudomonadati</taxon>
        <taxon>Bacteroidota</taxon>
        <taxon>Flavobacteriia</taxon>
        <taxon>Flavobacteriales</taxon>
        <taxon>Flavobacteriaceae</taxon>
        <taxon>Aureitalea</taxon>
    </lineage>
</organism>
<evidence type="ECO:0000256" key="1">
    <source>
        <dbReference type="ARBA" id="ARBA00003989"/>
    </source>
</evidence>
<keyword evidence="5" id="KW-1185">Reference proteome</keyword>
<dbReference type="EMBL" id="MQUB01000001">
    <property type="protein sequence ID" value="PQB03812.1"/>
    <property type="molecule type" value="Genomic_DNA"/>
</dbReference>
<proteinExistence type="predicted"/>
<dbReference type="RefSeq" id="WP_104811734.1">
    <property type="nucleotide sequence ID" value="NZ_MQUB01000001.1"/>
</dbReference>
<evidence type="ECO:0000313" key="4">
    <source>
        <dbReference type="EMBL" id="PQB03812.1"/>
    </source>
</evidence>
<evidence type="ECO:0000256" key="3">
    <source>
        <dbReference type="ARBA" id="ARBA00022729"/>
    </source>
</evidence>
<accession>A0A2S7KMI1</accession>
<protein>
    <recommendedName>
        <fullName evidence="2">Curli production assembly/transport component CsgF</fullName>
    </recommendedName>
</protein>
<name>A0A2S7KMI1_9FLAO</name>
<dbReference type="OrthoDB" id="1443407at2"/>
<sequence length="129" mass="13720">MKTRISLIVLFFLAVGSYSYGQQLVYTPKNPAFGGDPFAGNWLLSVANAQNPFDDDQQAVPGLENLGALDQSLNNQLLGQLGGGDLNGLQSGTSADGNFEFEVFDSLDGLVVNILDLLSGEQTQIVIPN</sequence>
<dbReference type="Proteomes" id="UP000239800">
    <property type="component" value="Unassembled WGS sequence"/>
</dbReference>
<gene>
    <name evidence="4" type="ORF">BST85_02020</name>
</gene>